<evidence type="ECO:0000256" key="1">
    <source>
        <dbReference type="SAM" id="MobiDB-lite"/>
    </source>
</evidence>
<protein>
    <recommendedName>
        <fullName evidence="4">Adenylate kinase</fullName>
    </recommendedName>
</protein>
<dbReference type="EMBL" id="JFBM01000007">
    <property type="protein sequence ID" value="KFU81303.1"/>
    <property type="molecule type" value="Genomic_DNA"/>
</dbReference>
<gene>
    <name evidence="2" type="ORF">BB31_10545</name>
</gene>
<dbReference type="InterPro" id="IPR052922">
    <property type="entry name" value="Cytidylate_Kinase-2"/>
</dbReference>
<proteinExistence type="predicted"/>
<dbReference type="PANTHER" id="PTHR37816:SF1">
    <property type="entry name" value="TOXIN"/>
    <property type="match status" value="1"/>
</dbReference>
<name>A0A2P2FX67_AMYLU</name>
<dbReference type="Proteomes" id="UP000256220">
    <property type="component" value="Unassembled WGS sequence"/>
</dbReference>
<accession>A0A2P2FX67</accession>
<dbReference type="AlphaFoldDB" id="A0A2P2FX67"/>
<dbReference type="Pfam" id="PF13238">
    <property type="entry name" value="AAA_18"/>
    <property type="match status" value="1"/>
</dbReference>
<sequence>MPGRVVVYGVTGSGKSTLARKLAERTGLPCHSVDDDLAWQPGWVPVPDDEQRRRIAALVAEERWIIDGMFAKWRDIALPRAELIVALDYPRWVSLSRLVRRTVVRCVTRRRICNGNVETLRGMLSGDSIIVWHFRSFARKRRTIRGWVADPAVPVVRLTSPRETKRWLALVSGNDGSNRHYHSRVRGLSGAEPPQESSRGSC</sequence>
<evidence type="ECO:0008006" key="4">
    <source>
        <dbReference type="Google" id="ProtNLM"/>
    </source>
</evidence>
<reference evidence="2 3" key="1">
    <citation type="journal article" date="2014" name="Genome Announc.">
        <title>Draft Genome Sequence of Amycolatopsis lurida NRRL 2430, Producer of the Glycopeptide Family Antibiotic Ristocetin.</title>
        <authorList>
            <person name="Kwun M.J."/>
            <person name="Hong H.J."/>
        </authorList>
    </citation>
    <scope>NUCLEOTIDE SEQUENCE [LARGE SCALE GENOMIC DNA]</scope>
    <source>
        <strain evidence="2 3">NRRL 2430</strain>
    </source>
</reference>
<feature type="region of interest" description="Disordered" evidence="1">
    <location>
        <begin position="180"/>
        <end position="202"/>
    </location>
</feature>
<keyword evidence="3" id="KW-1185">Reference proteome</keyword>
<organism evidence="2 3">
    <name type="scientific">Amycolatopsis lurida NRRL 2430</name>
    <dbReference type="NCBI Taxonomy" id="1460371"/>
    <lineage>
        <taxon>Bacteria</taxon>
        <taxon>Bacillati</taxon>
        <taxon>Actinomycetota</taxon>
        <taxon>Actinomycetes</taxon>
        <taxon>Pseudonocardiales</taxon>
        <taxon>Pseudonocardiaceae</taxon>
        <taxon>Amycolatopsis</taxon>
    </lineage>
</organism>
<dbReference type="SUPFAM" id="SSF52540">
    <property type="entry name" value="P-loop containing nucleoside triphosphate hydrolases"/>
    <property type="match status" value="1"/>
</dbReference>
<evidence type="ECO:0000313" key="3">
    <source>
        <dbReference type="Proteomes" id="UP000256220"/>
    </source>
</evidence>
<dbReference type="PANTHER" id="PTHR37816">
    <property type="entry name" value="YALI0E33011P"/>
    <property type="match status" value="1"/>
</dbReference>
<evidence type="ECO:0000313" key="2">
    <source>
        <dbReference type="EMBL" id="KFU81303.1"/>
    </source>
</evidence>
<dbReference type="InterPro" id="IPR027417">
    <property type="entry name" value="P-loop_NTPase"/>
</dbReference>
<comment type="caution">
    <text evidence="2">The sequence shown here is derived from an EMBL/GenBank/DDBJ whole genome shotgun (WGS) entry which is preliminary data.</text>
</comment>
<dbReference type="Gene3D" id="3.40.50.300">
    <property type="entry name" value="P-loop containing nucleotide triphosphate hydrolases"/>
    <property type="match status" value="1"/>
</dbReference>